<keyword evidence="3" id="KW-1185">Reference proteome</keyword>
<evidence type="ECO:0000313" key="3">
    <source>
        <dbReference type="Proteomes" id="UP000734823"/>
    </source>
</evidence>
<comment type="caution">
    <text evidence="2">The sequence shown here is derived from an EMBL/GenBank/DDBJ whole genome shotgun (WGS) entry which is preliminary data.</text>
</comment>
<feature type="compositionally biased region" description="Basic residues" evidence="1">
    <location>
        <begin position="81"/>
        <end position="90"/>
    </location>
</feature>
<evidence type="ECO:0000313" key="2">
    <source>
        <dbReference type="EMBL" id="MBC6449525.1"/>
    </source>
</evidence>
<accession>A0ABR7LA03</accession>
<dbReference type="SUPFAM" id="SSF53756">
    <property type="entry name" value="UDP-Glycosyltransferase/glycogen phosphorylase"/>
    <property type="match status" value="1"/>
</dbReference>
<feature type="compositionally biased region" description="Basic and acidic residues" evidence="1">
    <location>
        <begin position="127"/>
        <end position="136"/>
    </location>
</feature>
<evidence type="ECO:0008006" key="4">
    <source>
        <dbReference type="Google" id="ProtNLM"/>
    </source>
</evidence>
<name>A0ABR7LA03_9PSEU</name>
<dbReference type="EMBL" id="JABVED010000011">
    <property type="protein sequence ID" value="MBC6449525.1"/>
    <property type="molecule type" value="Genomic_DNA"/>
</dbReference>
<feature type="region of interest" description="Disordered" evidence="1">
    <location>
        <begin position="68"/>
        <end position="136"/>
    </location>
</feature>
<reference evidence="2 3" key="1">
    <citation type="submission" date="2020-06" db="EMBL/GenBank/DDBJ databases">
        <title>Actinokineospora xiongansis sp. nov., isolated from soil of Baiyangdian.</title>
        <authorList>
            <person name="Zhang X."/>
        </authorList>
    </citation>
    <scope>NUCLEOTIDE SEQUENCE [LARGE SCALE GENOMIC DNA]</scope>
    <source>
        <strain evidence="2 3">HBU206404</strain>
    </source>
</reference>
<dbReference type="Proteomes" id="UP000734823">
    <property type="component" value="Unassembled WGS sequence"/>
</dbReference>
<organism evidence="2 3">
    <name type="scientific">Actinokineospora xionganensis</name>
    <dbReference type="NCBI Taxonomy" id="2684470"/>
    <lineage>
        <taxon>Bacteria</taxon>
        <taxon>Bacillati</taxon>
        <taxon>Actinomycetota</taxon>
        <taxon>Actinomycetes</taxon>
        <taxon>Pseudonocardiales</taxon>
        <taxon>Pseudonocardiaceae</taxon>
        <taxon>Actinokineospora</taxon>
    </lineage>
</organism>
<evidence type="ECO:0000256" key="1">
    <source>
        <dbReference type="SAM" id="MobiDB-lite"/>
    </source>
</evidence>
<proteinExistence type="predicted"/>
<sequence length="136" mass="14765">MDALASPATDETFGLAIIEAVATGLPMLYTTCPALEDVSPIVAPRAARKLPCDAIRYRDELAALRAARPMAHPATSDSGSVRHRAPRRTARTAVHETVAREMTTSRATPRSRKPGSADHRRARKPQHHGDERPAAR</sequence>
<protein>
    <recommendedName>
        <fullName evidence="4">Glycosyl transferase family 1</fullName>
    </recommendedName>
</protein>
<dbReference type="Gene3D" id="3.40.50.2000">
    <property type="entry name" value="Glycogen Phosphorylase B"/>
    <property type="match status" value="1"/>
</dbReference>
<gene>
    <name evidence="2" type="ORF">GPZ80_20380</name>
</gene>